<evidence type="ECO:0000313" key="2">
    <source>
        <dbReference type="EMBL" id="AXA44737.1"/>
    </source>
</evidence>
<keyword evidence="1" id="KW-0472">Membrane</keyword>
<geneLocation type="plasmid" evidence="2 3">
    <name>unnamed4</name>
</geneLocation>
<protein>
    <submittedName>
        <fullName evidence="2">Putative integral membrane protein</fullName>
    </submittedName>
</protein>
<feature type="transmembrane region" description="Helical" evidence="1">
    <location>
        <begin position="21"/>
        <end position="39"/>
    </location>
</feature>
<feature type="transmembrane region" description="Helical" evidence="1">
    <location>
        <begin position="45"/>
        <end position="64"/>
    </location>
</feature>
<keyword evidence="2" id="KW-0614">Plasmid</keyword>
<accession>A0A2Z4YTD1</accession>
<gene>
    <name evidence="2" type="ORF">DLJ82_6767</name>
</gene>
<sequence length="74" mass="7914">MMSILKVALKEFFGMFIDDGALALAALLLIAIVGVLVKFAHVDALLAAALLLFGCPLILAESVGRAARKKFQRK</sequence>
<dbReference type="RefSeq" id="WP_112908548.1">
    <property type="nucleotide sequence ID" value="NZ_CP030764.1"/>
</dbReference>
<dbReference type="Proteomes" id="UP000251166">
    <property type="component" value="Plasmid unnamed4"/>
</dbReference>
<evidence type="ECO:0000256" key="1">
    <source>
        <dbReference type="SAM" id="Phobius"/>
    </source>
</evidence>
<reference evidence="2 3" key="1">
    <citation type="submission" date="2018-07" db="EMBL/GenBank/DDBJ databases">
        <title>Rhizobium leguminosarum strain:ATCC 14479 Genome sequencing and assembly.</title>
        <authorList>
            <person name="Chakraborty R."/>
        </authorList>
    </citation>
    <scope>NUCLEOTIDE SEQUENCE [LARGE SCALE GENOMIC DNA]</scope>
    <source>
        <strain evidence="2 3">ATCC 14479</strain>
        <plasmid evidence="3">Plasmid unnamed4</plasmid>
    </source>
</reference>
<evidence type="ECO:0000313" key="3">
    <source>
        <dbReference type="Proteomes" id="UP000251166"/>
    </source>
</evidence>
<keyword evidence="1" id="KW-1133">Transmembrane helix</keyword>
<keyword evidence="1" id="KW-0812">Transmembrane</keyword>
<dbReference type="EMBL" id="CP030764">
    <property type="protein sequence ID" value="AXA44737.1"/>
    <property type="molecule type" value="Genomic_DNA"/>
</dbReference>
<organism evidence="2 3">
    <name type="scientific">Rhizobium leguminosarum</name>
    <dbReference type="NCBI Taxonomy" id="384"/>
    <lineage>
        <taxon>Bacteria</taxon>
        <taxon>Pseudomonadati</taxon>
        <taxon>Pseudomonadota</taxon>
        <taxon>Alphaproteobacteria</taxon>
        <taxon>Hyphomicrobiales</taxon>
        <taxon>Rhizobiaceae</taxon>
        <taxon>Rhizobium/Agrobacterium group</taxon>
        <taxon>Rhizobium</taxon>
    </lineage>
</organism>
<name>A0A2Z4YTD1_RHILE</name>
<dbReference type="AlphaFoldDB" id="A0A2Z4YTD1"/>
<proteinExistence type="predicted"/>